<dbReference type="Proteomes" id="UP000271241">
    <property type="component" value="Unassembled WGS sequence"/>
</dbReference>
<dbReference type="PROSITE" id="PS51257">
    <property type="entry name" value="PROKAR_LIPOPROTEIN"/>
    <property type="match status" value="1"/>
</dbReference>
<proteinExistence type="predicted"/>
<accession>A0A4P9XUA7</accession>
<sequence length="253" mass="25920">MRLPTVVITTLLVLACGHLSRGAAIRRSEPPMQEIKNPVPLSKPSPALPSDRVTSPNFIVTPPPTVLLPPEPQTPSWIPLHSTPSSSSTSSSASSFSHPPSSSASSTSDLDLETGLIHHEERPKTLAGRIKAKTVKYAPAIASTVSAGVTIAGISTLIKATSGFDSAPAMAIGGAVSGPVTYAVRRVVEKTLQGQNPFKPTNPLPKDLPGMVNYVKKQIYGATPQAVGAVIGGAIGGAITSAVLPAPLPAPVA</sequence>
<dbReference type="EMBL" id="KZ992507">
    <property type="protein sequence ID" value="RKP09532.1"/>
    <property type="molecule type" value="Genomic_DNA"/>
</dbReference>
<keyword evidence="2" id="KW-0732">Signal</keyword>
<feature type="signal peptide" evidence="2">
    <location>
        <begin position="1"/>
        <end position="22"/>
    </location>
</feature>
<protein>
    <submittedName>
        <fullName evidence="3">Uncharacterized protein</fullName>
    </submittedName>
</protein>
<reference evidence="4" key="1">
    <citation type="journal article" date="2018" name="Nat. Microbiol.">
        <title>Leveraging single-cell genomics to expand the fungal tree of life.</title>
        <authorList>
            <person name="Ahrendt S.R."/>
            <person name="Quandt C.A."/>
            <person name="Ciobanu D."/>
            <person name="Clum A."/>
            <person name="Salamov A."/>
            <person name="Andreopoulos B."/>
            <person name="Cheng J.F."/>
            <person name="Woyke T."/>
            <person name="Pelin A."/>
            <person name="Henrissat B."/>
            <person name="Reynolds N.K."/>
            <person name="Benny G.L."/>
            <person name="Smith M.E."/>
            <person name="James T.Y."/>
            <person name="Grigoriev I.V."/>
        </authorList>
    </citation>
    <scope>NUCLEOTIDE SEQUENCE [LARGE SCALE GENOMIC DNA]</scope>
    <source>
        <strain evidence="4">RSA 1356</strain>
    </source>
</reference>
<feature type="chain" id="PRO_5020495799" evidence="2">
    <location>
        <begin position="23"/>
        <end position="253"/>
    </location>
</feature>
<dbReference type="AlphaFoldDB" id="A0A4P9XUA7"/>
<evidence type="ECO:0000256" key="1">
    <source>
        <dbReference type="SAM" id="MobiDB-lite"/>
    </source>
</evidence>
<evidence type="ECO:0000313" key="3">
    <source>
        <dbReference type="EMBL" id="RKP09532.1"/>
    </source>
</evidence>
<feature type="region of interest" description="Disordered" evidence="1">
    <location>
        <begin position="25"/>
        <end position="110"/>
    </location>
</feature>
<evidence type="ECO:0000256" key="2">
    <source>
        <dbReference type="SAM" id="SignalP"/>
    </source>
</evidence>
<keyword evidence="4" id="KW-1185">Reference proteome</keyword>
<feature type="compositionally biased region" description="Pro residues" evidence="1">
    <location>
        <begin position="61"/>
        <end position="73"/>
    </location>
</feature>
<organism evidence="3 4">
    <name type="scientific">Thamnocephalis sphaerospora</name>
    <dbReference type="NCBI Taxonomy" id="78915"/>
    <lineage>
        <taxon>Eukaryota</taxon>
        <taxon>Fungi</taxon>
        <taxon>Fungi incertae sedis</taxon>
        <taxon>Zoopagomycota</taxon>
        <taxon>Zoopagomycotina</taxon>
        <taxon>Zoopagomycetes</taxon>
        <taxon>Zoopagales</taxon>
        <taxon>Sigmoideomycetaceae</taxon>
        <taxon>Thamnocephalis</taxon>
    </lineage>
</organism>
<evidence type="ECO:0000313" key="4">
    <source>
        <dbReference type="Proteomes" id="UP000271241"/>
    </source>
</evidence>
<name>A0A4P9XUA7_9FUNG</name>
<gene>
    <name evidence="3" type="ORF">THASP1DRAFT_28691</name>
</gene>
<feature type="compositionally biased region" description="Low complexity" evidence="1">
    <location>
        <begin position="81"/>
        <end position="108"/>
    </location>
</feature>